<dbReference type="InterPro" id="IPR001849">
    <property type="entry name" value="PH_domain"/>
</dbReference>
<dbReference type="InterPro" id="IPR019448">
    <property type="entry name" value="NT-C2"/>
</dbReference>
<reference evidence="5" key="2">
    <citation type="journal article" date="2023" name="Science">
        <title>Genomic signatures of disease resistance in endangered staghorn corals.</title>
        <authorList>
            <person name="Vollmer S.V."/>
            <person name="Selwyn J.D."/>
            <person name="Despard B.A."/>
            <person name="Roesel C.L."/>
        </authorList>
    </citation>
    <scope>NUCLEOTIDE SEQUENCE</scope>
    <source>
        <strain evidence="5">K2</strain>
    </source>
</reference>
<feature type="domain" description="C2 NT-type" evidence="4">
    <location>
        <begin position="15"/>
        <end position="168"/>
    </location>
</feature>
<dbReference type="AlphaFoldDB" id="A0AAD9Q641"/>
<feature type="compositionally biased region" description="Acidic residues" evidence="2">
    <location>
        <begin position="299"/>
        <end position="315"/>
    </location>
</feature>
<feature type="domain" description="PH" evidence="3">
    <location>
        <begin position="488"/>
        <end position="585"/>
    </location>
</feature>
<reference evidence="5" key="1">
    <citation type="journal article" date="2023" name="G3 (Bethesda)">
        <title>Whole genome assembly and annotation of the endangered Caribbean coral Acropora cervicornis.</title>
        <authorList>
            <person name="Selwyn J.D."/>
            <person name="Vollmer S.V."/>
        </authorList>
    </citation>
    <scope>NUCLEOTIDE SEQUENCE</scope>
    <source>
        <strain evidence="5">K2</strain>
    </source>
</reference>
<dbReference type="Pfam" id="PF10358">
    <property type="entry name" value="NT-C2"/>
    <property type="match status" value="1"/>
</dbReference>
<dbReference type="EMBL" id="JARQWQ010000063">
    <property type="protein sequence ID" value="KAK2555313.1"/>
    <property type="molecule type" value="Genomic_DNA"/>
</dbReference>
<comment type="caution">
    <text evidence="5">The sequence shown here is derived from an EMBL/GenBank/DDBJ whole genome shotgun (WGS) entry which is preliminary data.</text>
</comment>
<evidence type="ECO:0000256" key="1">
    <source>
        <dbReference type="SAM" id="Coils"/>
    </source>
</evidence>
<dbReference type="PANTHER" id="PTHR14336">
    <property type="entry name" value="TANDEM PH DOMAIN CONTAINING PROTEIN"/>
    <property type="match status" value="1"/>
</dbReference>
<dbReference type="Proteomes" id="UP001249851">
    <property type="component" value="Unassembled WGS sequence"/>
</dbReference>
<feature type="region of interest" description="Disordered" evidence="2">
    <location>
        <begin position="264"/>
        <end position="372"/>
    </location>
</feature>
<dbReference type="InterPro" id="IPR051707">
    <property type="entry name" value="PI-Interact_SigTrans_Reg"/>
</dbReference>
<name>A0AAD9Q641_ACRCE</name>
<protein>
    <submittedName>
        <fullName evidence="5">EH domain-binding protein 1</fullName>
    </submittedName>
</protein>
<organism evidence="5 6">
    <name type="scientific">Acropora cervicornis</name>
    <name type="common">Staghorn coral</name>
    <dbReference type="NCBI Taxonomy" id="6130"/>
    <lineage>
        <taxon>Eukaryota</taxon>
        <taxon>Metazoa</taxon>
        <taxon>Cnidaria</taxon>
        <taxon>Anthozoa</taxon>
        <taxon>Hexacorallia</taxon>
        <taxon>Scleractinia</taxon>
        <taxon>Astrocoeniina</taxon>
        <taxon>Acroporidae</taxon>
        <taxon>Acropora</taxon>
    </lineage>
</organism>
<keyword evidence="1" id="KW-0175">Coiled coil</keyword>
<evidence type="ECO:0000259" key="4">
    <source>
        <dbReference type="PROSITE" id="PS51840"/>
    </source>
</evidence>
<evidence type="ECO:0000256" key="2">
    <source>
        <dbReference type="SAM" id="MobiDB-lite"/>
    </source>
</evidence>
<dbReference type="SMART" id="SM00233">
    <property type="entry name" value="PH"/>
    <property type="match status" value="1"/>
</dbReference>
<dbReference type="PROSITE" id="PS51840">
    <property type="entry name" value="C2_NT"/>
    <property type="match status" value="1"/>
</dbReference>
<feature type="compositionally biased region" description="Polar residues" evidence="2">
    <location>
        <begin position="264"/>
        <end position="279"/>
    </location>
</feature>
<dbReference type="PANTHER" id="PTHR14336:SF8">
    <property type="entry name" value="PROTEIN OPY1"/>
    <property type="match status" value="1"/>
</dbReference>
<dbReference type="SUPFAM" id="SSF50729">
    <property type="entry name" value="PH domain-like"/>
    <property type="match status" value="1"/>
</dbReference>
<dbReference type="Gene3D" id="2.30.29.30">
    <property type="entry name" value="Pleckstrin-homology domain (PH domain)/Phosphotyrosine-binding domain (PTB)"/>
    <property type="match status" value="1"/>
</dbReference>
<gene>
    <name evidence="5" type="ORF">P5673_022941</name>
</gene>
<dbReference type="Pfam" id="PF00169">
    <property type="entry name" value="PH"/>
    <property type="match status" value="1"/>
</dbReference>
<dbReference type="PROSITE" id="PS50003">
    <property type="entry name" value="PH_DOMAIN"/>
    <property type="match status" value="1"/>
</dbReference>
<proteinExistence type="predicted"/>
<dbReference type="InterPro" id="IPR011993">
    <property type="entry name" value="PH-like_dom_sf"/>
</dbReference>
<evidence type="ECO:0000313" key="6">
    <source>
        <dbReference type="Proteomes" id="UP001249851"/>
    </source>
</evidence>
<accession>A0AAD9Q641</accession>
<evidence type="ECO:0000313" key="5">
    <source>
        <dbReference type="EMBL" id="KAK2555313.1"/>
    </source>
</evidence>
<keyword evidence="6" id="KW-1185">Reference proteome</keyword>
<feature type="coiled-coil region" evidence="1">
    <location>
        <begin position="378"/>
        <end position="479"/>
    </location>
</feature>
<evidence type="ECO:0000259" key="3">
    <source>
        <dbReference type="PROSITE" id="PS50003"/>
    </source>
</evidence>
<sequence>MSSGAPRDRVRKFLSKSVKGNACKFRFTITYEYVDLKCLNRWQPTCLSIVWFRSHRSKVSEKPTSKVSIVDEKTGIVSYAANWFPPNTVDLVVTLYKDFTGVMFKKKDYMFVIENVTADARKKLAIFPCNMAEYASSHNDVFDLDMEFKSLSKKITSARLGAKVRCEFIKEGREDEDDMQSNFSHLSEAEFKMRLNELAACSDEDEDEEEKDPLSCDKLVDRSKHTWSQFIDEMKTLEYKNAAMIGNPVADVALNGINSGHNSSALCESSSHPDNNSSKLLERNKERRKIVSALSELKECEEEDEEGSLEKDDDDTPQRTASSTFSSLSSFKHKFQRSFSSSLKTKPKPGGSESSLGSPVQLEGVPSDSSQDRVSMWLQDNQQEDDFSQQRVEKMEKEIMGLKSSYQKLVTTVSDLENEKAELLSEVEQLRLLSKYNKTDFAKERDEFQAEISELQLLVEDLRTQLRQAESELENSREKGTISASIELSQIRGWLCKRGVKGPTGRRWRRRWFSTEMDGKLYYYKRNNNTMPRGIIDLDVIVAVQDQPPSKQDINKSSFNVVTVTRTYELMAHDEDEKLKYCHLE</sequence>